<dbReference type="AlphaFoldDB" id="A9AA56"/>
<evidence type="ECO:0000313" key="2">
    <source>
        <dbReference type="EMBL" id="ABX02229.1"/>
    </source>
</evidence>
<dbReference type="PROSITE" id="PS50965">
    <property type="entry name" value="NERD"/>
    <property type="match status" value="1"/>
</dbReference>
<protein>
    <submittedName>
        <fullName evidence="2">NERD domain protein</fullName>
    </submittedName>
</protein>
<dbReference type="Pfam" id="PF08378">
    <property type="entry name" value="NERD"/>
    <property type="match status" value="1"/>
</dbReference>
<dbReference type="EMBL" id="CP000867">
    <property type="protein sequence ID" value="ABX02229.1"/>
    <property type="molecule type" value="Genomic_DNA"/>
</dbReference>
<evidence type="ECO:0000259" key="1">
    <source>
        <dbReference type="PROSITE" id="PS50965"/>
    </source>
</evidence>
<feature type="domain" description="NERD" evidence="1">
    <location>
        <begin position="16"/>
        <end position="131"/>
    </location>
</feature>
<accession>A9AA56</accession>
<reference evidence="2" key="1">
    <citation type="submission" date="2007-10" db="EMBL/GenBank/DDBJ databases">
        <title>Complete sequence of Methanococcus maripaludis C6.</title>
        <authorList>
            <consortium name="US DOE Joint Genome Institute"/>
            <person name="Copeland A."/>
            <person name="Lucas S."/>
            <person name="Lapidus A."/>
            <person name="Barry K."/>
            <person name="Glavina del Rio T."/>
            <person name="Dalin E."/>
            <person name="Tice H."/>
            <person name="Pitluck S."/>
            <person name="Clum A."/>
            <person name="Schmutz J."/>
            <person name="Larimer F."/>
            <person name="Land M."/>
            <person name="Hauser L."/>
            <person name="Kyrpides N."/>
            <person name="Mikhailova N."/>
            <person name="Sieprawska-Lupa M."/>
            <person name="Whitman W.B."/>
            <person name="Richardson P."/>
        </authorList>
    </citation>
    <scope>NUCLEOTIDE SEQUENCE [LARGE SCALE GENOMIC DNA]</scope>
    <source>
        <strain evidence="2">C6</strain>
    </source>
</reference>
<dbReference type="STRING" id="444158.MmarC6_1416"/>
<dbReference type="InterPro" id="IPR011528">
    <property type="entry name" value="NERD"/>
</dbReference>
<proteinExistence type="predicted"/>
<organism evidence="2">
    <name type="scientific">Methanococcus maripaludis (strain C6 / ATCC BAA-1332)</name>
    <dbReference type="NCBI Taxonomy" id="444158"/>
    <lineage>
        <taxon>Archaea</taxon>
        <taxon>Methanobacteriati</taxon>
        <taxon>Methanobacteriota</taxon>
        <taxon>Methanomada group</taxon>
        <taxon>Methanococci</taxon>
        <taxon>Methanococcales</taxon>
        <taxon>Methanococcaceae</taxon>
        <taxon>Methanococcus</taxon>
    </lineage>
</organism>
<sequence>MGFLTSLSKHSLSPITGKLNDFPISLFLKNLDKNEYSILKDYTLEYNGDSTVIDYLIVSKYGIFVINSKNTSGVISNSKDDKWVQKINGCEILIENPFLENDKTINMLKEMFSSKNIEIIPITVFSATSKIEVDFDNVINSPKLVKQIKQYENPIIPQKEVENILYSLLQANTSKPKLNGEEYPVVNIIDGDKTYFCPKCGLKLRNSEIEKSLVCSNNTKCGLKL</sequence>
<dbReference type="eggNOG" id="arCOG06670">
    <property type="taxonomic scope" value="Archaea"/>
</dbReference>
<gene>
    <name evidence="2" type="ordered locus">MmarC6_1416</name>
</gene>
<name>A9AA56_METM6</name>
<dbReference type="HOGENOM" id="CLU_1227671_0_0_2"/>
<dbReference type="OrthoDB" id="60562at2157"/>
<dbReference type="KEGG" id="mmx:MmarC6_1416"/>